<evidence type="ECO:0000256" key="8">
    <source>
        <dbReference type="ARBA" id="ARBA00023002"/>
    </source>
</evidence>
<dbReference type="NCBIfam" id="TIGR00742">
    <property type="entry name" value="yjbN"/>
    <property type="match status" value="1"/>
</dbReference>
<dbReference type="InterPro" id="IPR035587">
    <property type="entry name" value="DUS-like_FMN-bd"/>
</dbReference>
<evidence type="ECO:0000256" key="3">
    <source>
        <dbReference type="ARBA" id="ARBA00022630"/>
    </source>
</evidence>
<dbReference type="CDD" id="cd02801">
    <property type="entry name" value="DUS_like_FMN"/>
    <property type="match status" value="1"/>
</dbReference>
<feature type="binding site" evidence="9 12">
    <location>
        <position position="73"/>
    </location>
    <ligand>
        <name>FMN</name>
        <dbReference type="ChEBI" id="CHEBI:58210"/>
    </ligand>
</feature>
<dbReference type="GO" id="GO:0000049">
    <property type="term" value="F:tRNA binding"/>
    <property type="evidence" value="ECO:0007669"/>
    <property type="project" value="UniProtKB-UniRule"/>
</dbReference>
<evidence type="ECO:0000256" key="11">
    <source>
        <dbReference type="PIRSR" id="PIRSR006621-1"/>
    </source>
</evidence>
<name>A0A2P6AT52_9GAMM</name>
<keyword evidence="5 9" id="KW-0819">tRNA processing</keyword>
<feature type="domain" description="DUS-like FMN-binding" evidence="13">
    <location>
        <begin position="18"/>
        <end position="323"/>
    </location>
</feature>
<comment type="similarity">
    <text evidence="10">Belongs to the dus family.</text>
</comment>
<proteinExistence type="inferred from homology"/>
<feature type="binding site" evidence="9 12">
    <location>
        <position position="174"/>
    </location>
    <ligand>
        <name>FMN</name>
        <dbReference type="ChEBI" id="CHEBI:58210"/>
    </ligand>
</feature>
<comment type="catalytic activity">
    <reaction evidence="9">
        <text>5,6-dihydrouridine(20a) in tRNA + NADP(+) = uridine(20a) in tRNA + NADPH + H(+)</text>
        <dbReference type="Rhea" id="RHEA:53344"/>
        <dbReference type="Rhea" id="RHEA-COMP:13535"/>
        <dbReference type="Rhea" id="RHEA-COMP:13536"/>
        <dbReference type="ChEBI" id="CHEBI:15378"/>
        <dbReference type="ChEBI" id="CHEBI:57783"/>
        <dbReference type="ChEBI" id="CHEBI:58349"/>
        <dbReference type="ChEBI" id="CHEBI:65315"/>
        <dbReference type="ChEBI" id="CHEBI:74443"/>
    </reaction>
</comment>
<dbReference type="SUPFAM" id="SSF51395">
    <property type="entry name" value="FMN-linked oxidoreductases"/>
    <property type="match status" value="1"/>
</dbReference>
<evidence type="ECO:0000256" key="10">
    <source>
        <dbReference type="PIRNR" id="PIRNR006621"/>
    </source>
</evidence>
<feature type="site" description="Interacts with tRNA" evidence="9">
    <location>
        <position position="100"/>
    </location>
</feature>
<dbReference type="OrthoDB" id="9783413at2"/>
<dbReference type="Proteomes" id="UP000243900">
    <property type="component" value="Unassembled WGS sequence"/>
</dbReference>
<evidence type="ECO:0000256" key="6">
    <source>
        <dbReference type="ARBA" id="ARBA00022857"/>
    </source>
</evidence>
<dbReference type="Pfam" id="PF01207">
    <property type="entry name" value="Dus"/>
    <property type="match status" value="1"/>
</dbReference>
<dbReference type="RefSeq" id="WP_105191866.1">
    <property type="nucleotide sequence ID" value="NZ_PTQZ01000076.1"/>
</dbReference>
<feature type="binding site" evidence="9 12">
    <location>
        <position position="142"/>
    </location>
    <ligand>
        <name>FMN</name>
        <dbReference type="ChEBI" id="CHEBI:58210"/>
    </ligand>
</feature>
<feature type="site" description="Interacts with tRNA; defines subfamily-specific binding signature" evidence="9">
    <location>
        <position position="300"/>
    </location>
</feature>
<dbReference type="EMBL" id="PTQZ01000076">
    <property type="protein sequence ID" value="PQA45331.1"/>
    <property type="molecule type" value="Genomic_DNA"/>
</dbReference>
<feature type="binding site" evidence="9 12">
    <location>
        <begin position="214"/>
        <end position="216"/>
    </location>
    <ligand>
        <name>FMN</name>
        <dbReference type="ChEBI" id="CHEBI:58210"/>
    </ligand>
</feature>
<dbReference type="EC" id="1.3.1.91" evidence="9"/>
<dbReference type="GO" id="GO:0102264">
    <property type="term" value="F:tRNA-dihydrouridine20 synthase activity"/>
    <property type="evidence" value="ECO:0007669"/>
    <property type="project" value="UniProtKB-EC"/>
</dbReference>
<dbReference type="GO" id="GO:0102266">
    <property type="term" value="F:tRNA-dihydrouridine20a synthase activity"/>
    <property type="evidence" value="ECO:0007669"/>
    <property type="project" value="RHEA"/>
</dbReference>
<keyword evidence="4 9" id="KW-0288">FMN</keyword>
<protein>
    <recommendedName>
        <fullName evidence="9">tRNA-dihydrouridine(20/20a) synthase</fullName>
        <ecNumber evidence="9">1.3.1.91</ecNumber>
    </recommendedName>
    <alternativeName>
        <fullName evidence="9">U20-specific dihydrouridine synthase</fullName>
        <shortName evidence="9">U20-specific Dus</shortName>
    </alternativeName>
    <alternativeName>
        <fullName evidence="9">tRNA-dihydrouridine synthase A</fullName>
    </alternativeName>
</protein>
<dbReference type="NCBIfam" id="NF008774">
    <property type="entry name" value="PRK11815.1"/>
    <property type="match status" value="1"/>
</dbReference>
<dbReference type="PROSITE" id="PS01136">
    <property type="entry name" value="UPF0034"/>
    <property type="match status" value="1"/>
</dbReference>
<dbReference type="PANTHER" id="PTHR42907">
    <property type="entry name" value="FMN-LINKED OXIDOREDUCTASES SUPERFAMILY PROTEIN"/>
    <property type="match status" value="1"/>
</dbReference>
<dbReference type="InterPro" id="IPR004653">
    <property type="entry name" value="DusA"/>
</dbReference>
<evidence type="ECO:0000256" key="1">
    <source>
        <dbReference type="ARBA" id="ARBA00001917"/>
    </source>
</evidence>
<evidence type="ECO:0000256" key="5">
    <source>
        <dbReference type="ARBA" id="ARBA00022694"/>
    </source>
</evidence>
<dbReference type="PANTHER" id="PTHR42907:SF1">
    <property type="entry name" value="FMN-LINKED OXIDOREDUCTASES SUPERFAMILY PROTEIN"/>
    <property type="match status" value="1"/>
</dbReference>
<dbReference type="GO" id="GO:0010181">
    <property type="term" value="F:FMN binding"/>
    <property type="evidence" value="ECO:0007669"/>
    <property type="project" value="UniProtKB-UniRule"/>
</dbReference>
<keyword evidence="2 9" id="KW-0820">tRNA-binding</keyword>
<keyword evidence="8 9" id="KW-0560">Oxidoreductase</keyword>
<comment type="catalytic activity">
    <reaction evidence="9">
        <text>5,6-dihydrouridine(20) in tRNA + NADP(+) = uridine(20) in tRNA + NADPH + H(+)</text>
        <dbReference type="Rhea" id="RHEA:53336"/>
        <dbReference type="Rhea" id="RHEA-COMP:13533"/>
        <dbReference type="Rhea" id="RHEA-COMP:13534"/>
        <dbReference type="ChEBI" id="CHEBI:15378"/>
        <dbReference type="ChEBI" id="CHEBI:57783"/>
        <dbReference type="ChEBI" id="CHEBI:58349"/>
        <dbReference type="ChEBI" id="CHEBI:65315"/>
        <dbReference type="ChEBI" id="CHEBI:74443"/>
        <dbReference type="EC" id="1.3.1.91"/>
    </reaction>
</comment>
<keyword evidence="15" id="KW-1185">Reference proteome</keyword>
<feature type="site" description="Interacts with tRNA" evidence="9">
    <location>
        <position position="189"/>
    </location>
</feature>
<evidence type="ECO:0000256" key="9">
    <source>
        <dbReference type="HAMAP-Rule" id="MF_02041"/>
    </source>
</evidence>
<organism evidence="14 15">
    <name type="scientific">Amnimonas aquatica</name>
    <dbReference type="NCBI Taxonomy" id="2094561"/>
    <lineage>
        <taxon>Bacteria</taxon>
        <taxon>Pseudomonadati</taxon>
        <taxon>Pseudomonadota</taxon>
        <taxon>Gammaproteobacteria</taxon>
        <taxon>Moraxellales</taxon>
        <taxon>Moraxellaceae</taxon>
        <taxon>Amnimonas</taxon>
    </lineage>
</organism>
<accession>A0A2P6AT52</accession>
<evidence type="ECO:0000256" key="7">
    <source>
        <dbReference type="ARBA" id="ARBA00022884"/>
    </source>
</evidence>
<feature type="binding site" evidence="9 12">
    <location>
        <begin position="236"/>
        <end position="237"/>
    </location>
    <ligand>
        <name>FMN</name>
        <dbReference type="ChEBI" id="CHEBI:58210"/>
    </ligand>
</feature>
<comment type="function">
    <text evidence="9">Catalyzes the synthesis of 5,6-dihydrouridine (D), a modified base found in the D-loop of most tRNAs, via the reduction of the C5-C6 double bond in target uridines. Specifically modifies U20 and U20a in tRNAs.</text>
</comment>
<evidence type="ECO:0000313" key="15">
    <source>
        <dbReference type="Proteomes" id="UP000243900"/>
    </source>
</evidence>
<keyword evidence="3 9" id="KW-0285">Flavoprotein</keyword>
<dbReference type="Gene3D" id="3.20.20.70">
    <property type="entry name" value="Aldolase class I"/>
    <property type="match status" value="1"/>
</dbReference>
<sequence length="331" mass="36682">MSEQQPTPSIPAPKALSVAPMMDWTTRHARNFLRLCHPHARLYTEMVTTQALVHGDVPRHLRFETEEHPIALQLGGSDRADLVHCAKLGEDWGYDEINLNVGCPSDRVQQGRIGACLMAEPDHVSEVVAAMQAAVKIPVTVKHRIGIDGLERYEDMLDFVDKVAARGCTHFIVHARIAILAGLSPKENREVPPLRYTDVYRLKQERPQLTIELNGGVKTVDEIISHWQHTDGVMIGREAYQNPYLLVEAQRLWGVSELPSRADILRAYLPFVERELAAGCPLNQITRHILGLLQGVPGGRRYRQVLSTQAHLPGAGINVLKAAAAAAGIDL</sequence>
<dbReference type="GO" id="GO:0050660">
    <property type="term" value="F:flavin adenine dinucleotide binding"/>
    <property type="evidence" value="ECO:0007669"/>
    <property type="project" value="InterPro"/>
</dbReference>
<dbReference type="InterPro" id="IPR013785">
    <property type="entry name" value="Aldolase_TIM"/>
</dbReference>
<evidence type="ECO:0000313" key="14">
    <source>
        <dbReference type="EMBL" id="PQA45331.1"/>
    </source>
</evidence>
<feature type="active site" description="Proton donor" evidence="9 11">
    <location>
        <position position="103"/>
    </location>
</feature>
<gene>
    <name evidence="9" type="primary">dusA</name>
    <name evidence="14" type="ORF">C5O18_04580</name>
</gene>
<comment type="caution">
    <text evidence="14">The sequence shown here is derived from an EMBL/GenBank/DDBJ whole genome shotgun (WGS) entry which is preliminary data.</text>
</comment>
<keyword evidence="7 9" id="KW-0694">RNA-binding</keyword>
<keyword evidence="12" id="KW-0547">Nucleotide-binding</keyword>
<evidence type="ECO:0000256" key="4">
    <source>
        <dbReference type="ARBA" id="ARBA00022643"/>
    </source>
</evidence>
<comment type="catalytic activity">
    <reaction evidence="9">
        <text>5,6-dihydrouridine(20a) in tRNA + NAD(+) = uridine(20a) in tRNA + NADH + H(+)</text>
        <dbReference type="Rhea" id="RHEA:53348"/>
        <dbReference type="Rhea" id="RHEA-COMP:13535"/>
        <dbReference type="Rhea" id="RHEA-COMP:13536"/>
        <dbReference type="ChEBI" id="CHEBI:15378"/>
        <dbReference type="ChEBI" id="CHEBI:57540"/>
        <dbReference type="ChEBI" id="CHEBI:57945"/>
        <dbReference type="ChEBI" id="CHEBI:65315"/>
        <dbReference type="ChEBI" id="CHEBI:74443"/>
    </reaction>
</comment>
<dbReference type="InterPro" id="IPR018517">
    <property type="entry name" value="tRNA_hU_synthase_CS"/>
</dbReference>
<evidence type="ECO:0000259" key="13">
    <source>
        <dbReference type="Pfam" id="PF01207"/>
    </source>
</evidence>
<feature type="site" description="Interacts with tRNA; defines subfamily-specific binding signature" evidence="9">
    <location>
        <position position="186"/>
    </location>
</feature>
<reference evidence="15" key="1">
    <citation type="submission" date="2018-02" db="EMBL/GenBank/DDBJ databases">
        <title>Genome sequencing of Solimonas sp. HR-BB.</title>
        <authorList>
            <person name="Lee Y."/>
            <person name="Jeon C.O."/>
        </authorList>
    </citation>
    <scope>NUCLEOTIDE SEQUENCE [LARGE SCALE GENOMIC DNA]</scope>
    <source>
        <strain evidence="15">HR-E</strain>
    </source>
</reference>
<dbReference type="InterPro" id="IPR001269">
    <property type="entry name" value="DUS_fam"/>
</dbReference>
<keyword evidence="6 9" id="KW-0521">NADP</keyword>
<dbReference type="Gene3D" id="1.20.120.1460">
    <property type="match status" value="1"/>
</dbReference>
<dbReference type="PIRSF" id="PIRSF006621">
    <property type="entry name" value="Dus"/>
    <property type="match status" value="1"/>
</dbReference>
<evidence type="ECO:0000256" key="2">
    <source>
        <dbReference type="ARBA" id="ARBA00022555"/>
    </source>
</evidence>
<evidence type="ECO:0000256" key="12">
    <source>
        <dbReference type="PIRSR" id="PIRSR006621-2"/>
    </source>
</evidence>
<comment type="catalytic activity">
    <reaction evidence="9">
        <text>5,6-dihydrouridine(20) in tRNA + NAD(+) = uridine(20) in tRNA + NADH + H(+)</text>
        <dbReference type="Rhea" id="RHEA:53340"/>
        <dbReference type="Rhea" id="RHEA-COMP:13533"/>
        <dbReference type="Rhea" id="RHEA-COMP:13534"/>
        <dbReference type="ChEBI" id="CHEBI:15378"/>
        <dbReference type="ChEBI" id="CHEBI:57540"/>
        <dbReference type="ChEBI" id="CHEBI:57945"/>
        <dbReference type="ChEBI" id="CHEBI:65315"/>
        <dbReference type="ChEBI" id="CHEBI:74443"/>
        <dbReference type="EC" id="1.3.1.91"/>
    </reaction>
</comment>
<feature type="site" description="Interacts with tRNA; defines subfamily-specific binding signature" evidence="9">
    <location>
        <position position="303"/>
    </location>
</feature>
<feature type="binding site" evidence="9 12">
    <location>
        <begin position="20"/>
        <end position="22"/>
    </location>
    <ligand>
        <name>FMN</name>
        <dbReference type="ChEBI" id="CHEBI:58210"/>
    </ligand>
</feature>
<comment type="similarity">
    <text evidence="9">Belongs to the Dus family. DusA subfamily.</text>
</comment>
<dbReference type="HAMAP" id="MF_02041">
    <property type="entry name" value="DusA_subfam"/>
    <property type="match status" value="1"/>
</dbReference>
<dbReference type="AlphaFoldDB" id="A0A2P6AT52"/>
<comment type="cofactor">
    <cofactor evidence="1 9 10 12">
        <name>FMN</name>
        <dbReference type="ChEBI" id="CHEBI:58210"/>
    </cofactor>
</comment>